<gene>
    <name evidence="4" type="ORF">CLR69_06075</name>
</gene>
<feature type="compositionally biased region" description="Basic and acidic residues" evidence="1">
    <location>
        <begin position="87"/>
        <end position="99"/>
    </location>
</feature>
<comment type="caution">
    <text evidence="4">The sequence shown here is derived from an EMBL/GenBank/DDBJ whole genome shotgun (WGS) entry which is preliminary data.</text>
</comment>
<evidence type="ECO:0000259" key="3">
    <source>
        <dbReference type="SMART" id="SM00894"/>
    </source>
</evidence>
<feature type="chain" id="PRO_5040788067" evidence="2">
    <location>
        <begin position="21"/>
        <end position="109"/>
    </location>
</feature>
<evidence type="ECO:0000256" key="1">
    <source>
        <dbReference type="SAM" id="MobiDB-lite"/>
    </source>
</evidence>
<feature type="domain" description="Excalibur calcium-binding" evidence="3">
    <location>
        <begin position="61"/>
        <end position="96"/>
    </location>
</feature>
<keyword evidence="2" id="KW-0732">Signal</keyword>
<name>A0A9X8JJF7_9GAMM</name>
<accession>A0A9X8JJF7</accession>
<dbReference type="SMART" id="SM00894">
    <property type="entry name" value="Excalibur"/>
    <property type="match status" value="1"/>
</dbReference>
<dbReference type="EMBL" id="NWTM01000001">
    <property type="protein sequence ID" value="RYC44586.1"/>
    <property type="molecule type" value="Genomic_DNA"/>
</dbReference>
<evidence type="ECO:0000313" key="5">
    <source>
        <dbReference type="Proteomes" id="UP001138460"/>
    </source>
</evidence>
<dbReference type="InterPro" id="IPR008613">
    <property type="entry name" value="Excalibur_Ca-bd_domain"/>
</dbReference>
<feature type="signal peptide" evidence="2">
    <location>
        <begin position="1"/>
        <end position="20"/>
    </location>
</feature>
<evidence type="ECO:0000313" key="4">
    <source>
        <dbReference type="EMBL" id="RYC44586.1"/>
    </source>
</evidence>
<evidence type="ECO:0000256" key="2">
    <source>
        <dbReference type="SAM" id="SignalP"/>
    </source>
</evidence>
<dbReference type="RefSeq" id="WP_129711342.1">
    <property type="nucleotide sequence ID" value="NZ_JBEHFA010000003.1"/>
</dbReference>
<feature type="region of interest" description="Disordered" evidence="1">
    <location>
        <begin position="87"/>
        <end position="109"/>
    </location>
</feature>
<proteinExistence type="predicted"/>
<feature type="compositionally biased region" description="Basic and acidic residues" evidence="1">
    <location>
        <begin position="26"/>
        <end position="42"/>
    </location>
</feature>
<dbReference type="OrthoDB" id="72963at2"/>
<dbReference type="AlphaFoldDB" id="A0A9X8JJF7"/>
<reference evidence="4 5" key="1">
    <citation type="journal article" date="2018" name="Syst. Appl. Microbiol.">
        <title>Pectobacterium zantedeschiae sp. nov. a new species of a soft rot pathogen isolated from Calla lily (Zantedeschia spp.).</title>
        <authorList>
            <person name="Waleron M."/>
            <person name="Misztak A."/>
            <person name="Waleron M."/>
            <person name="Franczuk M."/>
            <person name="Jonca J."/>
            <person name="Wielgomas B."/>
            <person name="Mikicinski A."/>
            <person name="Popovic T."/>
            <person name="Waleron K."/>
        </authorList>
    </citation>
    <scope>NUCLEOTIDE SEQUENCE [LARGE SCALE GENOMIC DNA]</scope>
    <source>
        <strain evidence="4 5">9M</strain>
    </source>
</reference>
<keyword evidence="5" id="KW-1185">Reference proteome</keyword>
<feature type="region of interest" description="Disordered" evidence="1">
    <location>
        <begin position="21"/>
        <end position="57"/>
    </location>
</feature>
<dbReference type="Proteomes" id="UP001138460">
    <property type="component" value="Unassembled WGS sequence"/>
</dbReference>
<dbReference type="Pfam" id="PF05901">
    <property type="entry name" value="Excalibur"/>
    <property type="match status" value="1"/>
</dbReference>
<sequence>MKRKLSFILLSTVFFSTVQAASPHQYRNDGDSRRAEKIKTEDRQEEEEEEEEEENSFVCDGRQYCSQMSSREEAYFFIQNCPNTKMDGDHDGIPCENDSRFPPLRSKRY</sequence>
<protein>
    <submittedName>
        <fullName evidence="4">Calcium-binding protein</fullName>
    </submittedName>
</protein>
<organism evidence="4 5">
    <name type="scientific">Pectobacterium zantedeschiae</name>
    <dbReference type="NCBI Taxonomy" id="2034769"/>
    <lineage>
        <taxon>Bacteria</taxon>
        <taxon>Pseudomonadati</taxon>
        <taxon>Pseudomonadota</taxon>
        <taxon>Gammaproteobacteria</taxon>
        <taxon>Enterobacterales</taxon>
        <taxon>Pectobacteriaceae</taxon>
        <taxon>Pectobacterium</taxon>
    </lineage>
</organism>
<feature type="compositionally biased region" description="Acidic residues" evidence="1">
    <location>
        <begin position="43"/>
        <end position="55"/>
    </location>
</feature>